<evidence type="ECO:0000313" key="2">
    <source>
        <dbReference type="Proteomes" id="UP000070612"/>
    </source>
</evidence>
<evidence type="ECO:0000313" key="1">
    <source>
        <dbReference type="EMBL" id="KWX19452.1"/>
    </source>
</evidence>
<name>A0A132PBT8_9MYCO</name>
<sequence>MVSFVVRWGPFDHGDEYILPEFGMAPAIFYRRVLVLVRDAPPPAMGESDRQRVIVLCLAKLAALSVPDRTRTRSAGHPPNS</sequence>
<accession>A0A132PBT8</accession>
<organism evidence="1 2">
    <name type="scientific">Mycolicibacterium wolinskyi</name>
    <dbReference type="NCBI Taxonomy" id="59750"/>
    <lineage>
        <taxon>Bacteria</taxon>
        <taxon>Bacillati</taxon>
        <taxon>Actinomycetota</taxon>
        <taxon>Actinomycetes</taxon>
        <taxon>Mycobacteriales</taxon>
        <taxon>Mycobacteriaceae</taxon>
        <taxon>Mycolicibacterium</taxon>
    </lineage>
</organism>
<keyword evidence="2" id="KW-1185">Reference proteome</keyword>
<comment type="caution">
    <text evidence="1">The sequence shown here is derived from an EMBL/GenBank/DDBJ whole genome shotgun (WGS) entry which is preliminary data.</text>
</comment>
<dbReference type="PATRIC" id="fig|59750.3.peg.5891"/>
<dbReference type="EMBL" id="LGTW01000049">
    <property type="protein sequence ID" value="KWX19452.1"/>
    <property type="molecule type" value="Genomic_DNA"/>
</dbReference>
<gene>
    <name evidence="1" type="ORF">AFM11_35775</name>
</gene>
<protein>
    <submittedName>
        <fullName evidence="1">Uncharacterized protein</fullName>
    </submittedName>
</protein>
<dbReference type="AlphaFoldDB" id="A0A132PBT8"/>
<proteinExistence type="predicted"/>
<reference evidence="1 2" key="1">
    <citation type="submission" date="2015-07" db="EMBL/GenBank/DDBJ databases">
        <title>A draft genome sequence of Mycobacterium wolinskyi.</title>
        <authorList>
            <person name="de Man T.J."/>
            <person name="Perry K.A."/>
            <person name="Coulliette A.D."/>
            <person name="Jensen B."/>
            <person name="Toney N.C."/>
            <person name="Limbago B.M."/>
            <person name="Noble-Wang J."/>
        </authorList>
    </citation>
    <scope>NUCLEOTIDE SEQUENCE [LARGE SCALE GENOMIC DNA]</scope>
    <source>
        <strain evidence="1 2">CDC_01</strain>
    </source>
</reference>
<dbReference type="Proteomes" id="UP000070612">
    <property type="component" value="Unassembled WGS sequence"/>
</dbReference>